<organism evidence="1 2">
    <name type="scientific">Acaulospora colombiana</name>
    <dbReference type="NCBI Taxonomy" id="27376"/>
    <lineage>
        <taxon>Eukaryota</taxon>
        <taxon>Fungi</taxon>
        <taxon>Fungi incertae sedis</taxon>
        <taxon>Mucoromycota</taxon>
        <taxon>Glomeromycotina</taxon>
        <taxon>Glomeromycetes</taxon>
        <taxon>Diversisporales</taxon>
        <taxon>Acaulosporaceae</taxon>
        <taxon>Acaulospora</taxon>
    </lineage>
</organism>
<dbReference type="Proteomes" id="UP000789525">
    <property type="component" value="Unassembled WGS sequence"/>
</dbReference>
<evidence type="ECO:0000313" key="1">
    <source>
        <dbReference type="EMBL" id="CAG8625338.1"/>
    </source>
</evidence>
<comment type="caution">
    <text evidence="1">The sequence shown here is derived from an EMBL/GenBank/DDBJ whole genome shotgun (WGS) entry which is preliminary data.</text>
</comment>
<sequence length="297" mass="31355">MDETLTLSFTIQTTYQAVIDVIRSAEGISGLYSGLNSSLLGISKGRSSLLAARSSPGSKGLSTVESLLNGFIAGSATSIISNPIWVIQTQQAVRTMVPSSNDPNAPEKVAVIKKLSFMETAMNIINKSGVGALWSGIGPALILVINPIIQYTVFEQLKNSIMQRRTAKLRAAGSPRAASMSDLDYFILGALSKLGSSSSLLRPKHCASNTAIRLVATSLTYPYIVVKSRLQAGSAQYTSAWAGLQAILGNEGVAGLYKGISTKLIQSVLTAAILFAGQKRVYEVTKRVLTGAGLAKI</sequence>
<proteinExistence type="predicted"/>
<gene>
    <name evidence="1" type="ORF">ACOLOM_LOCUS7471</name>
</gene>
<reference evidence="1" key="1">
    <citation type="submission" date="2021-06" db="EMBL/GenBank/DDBJ databases">
        <authorList>
            <person name="Kallberg Y."/>
            <person name="Tangrot J."/>
            <person name="Rosling A."/>
        </authorList>
    </citation>
    <scope>NUCLEOTIDE SEQUENCE</scope>
    <source>
        <strain evidence="1">CL356</strain>
    </source>
</reference>
<dbReference type="EMBL" id="CAJVPT010017295">
    <property type="protein sequence ID" value="CAG8625338.1"/>
    <property type="molecule type" value="Genomic_DNA"/>
</dbReference>
<keyword evidence="2" id="KW-1185">Reference proteome</keyword>
<accession>A0ACA9N347</accession>
<name>A0ACA9N347_9GLOM</name>
<evidence type="ECO:0000313" key="2">
    <source>
        <dbReference type="Proteomes" id="UP000789525"/>
    </source>
</evidence>
<protein>
    <submittedName>
        <fullName evidence="1">10151_t:CDS:1</fullName>
    </submittedName>
</protein>